<keyword evidence="1" id="KW-0812">Transmembrane</keyword>
<keyword evidence="1" id="KW-0472">Membrane</keyword>
<dbReference type="AlphaFoldDB" id="A0A941F4J9"/>
<dbReference type="Gene3D" id="3.20.20.210">
    <property type="match status" value="1"/>
</dbReference>
<dbReference type="CDD" id="cd03465">
    <property type="entry name" value="URO-D_like"/>
    <property type="match status" value="1"/>
</dbReference>
<dbReference type="PANTHER" id="PTHR47099:SF1">
    <property type="entry name" value="METHYLCOBAMIDE:COM METHYLTRANSFERASE MTBA"/>
    <property type="match status" value="1"/>
</dbReference>
<dbReference type="InterPro" id="IPR000257">
    <property type="entry name" value="Uroporphyrinogen_deCOase"/>
</dbReference>
<dbReference type="InterPro" id="IPR036249">
    <property type="entry name" value="Thioredoxin-like_sf"/>
</dbReference>
<evidence type="ECO:0000256" key="1">
    <source>
        <dbReference type="SAM" id="Phobius"/>
    </source>
</evidence>
<dbReference type="SUPFAM" id="SSF52833">
    <property type="entry name" value="Thioredoxin-like"/>
    <property type="match status" value="1"/>
</dbReference>
<protein>
    <submittedName>
        <fullName evidence="4">Thioredoxin family protein</fullName>
    </submittedName>
</protein>
<dbReference type="Pfam" id="PF13192">
    <property type="entry name" value="Thioredoxin_3"/>
    <property type="match status" value="1"/>
</dbReference>
<evidence type="ECO:0000313" key="5">
    <source>
        <dbReference type="Proteomes" id="UP000679220"/>
    </source>
</evidence>
<dbReference type="Pfam" id="PF01208">
    <property type="entry name" value="URO-D"/>
    <property type="match status" value="1"/>
</dbReference>
<reference evidence="4" key="1">
    <citation type="journal article" date="2018" name="Int. J. Syst. Evol. Microbiol.">
        <title>Carboxylicivirga sediminis sp. nov., isolated from coastal sediment.</title>
        <authorList>
            <person name="Wang F.Q."/>
            <person name="Ren L.H."/>
            <person name="Zou R.J."/>
            <person name="Sun Y.Z."/>
            <person name="Liu X.J."/>
            <person name="Jiang F."/>
            <person name="Liu L.J."/>
        </authorList>
    </citation>
    <scope>NUCLEOTIDE SEQUENCE</scope>
    <source>
        <strain evidence="4">JR1</strain>
    </source>
</reference>
<keyword evidence="1" id="KW-1133">Transmembrane helix</keyword>
<gene>
    <name evidence="4" type="ORF">KDU71_13985</name>
</gene>
<dbReference type="Proteomes" id="UP000679220">
    <property type="component" value="Unassembled WGS sequence"/>
</dbReference>
<dbReference type="InterPro" id="IPR052024">
    <property type="entry name" value="Methanogen_methyltrans"/>
</dbReference>
<reference evidence="4" key="2">
    <citation type="submission" date="2021-04" db="EMBL/GenBank/DDBJ databases">
        <authorList>
            <person name="Zhang T."/>
            <person name="Zhang Y."/>
            <person name="Lu D."/>
            <person name="Zuo D."/>
            <person name="Du Z."/>
        </authorList>
    </citation>
    <scope>NUCLEOTIDE SEQUENCE</scope>
    <source>
        <strain evidence="4">JR1</strain>
    </source>
</reference>
<dbReference type="SUPFAM" id="SSF51726">
    <property type="entry name" value="UROD/MetE-like"/>
    <property type="match status" value="1"/>
</dbReference>
<dbReference type="EMBL" id="JAGTAR010000021">
    <property type="protein sequence ID" value="MBR8536681.1"/>
    <property type="molecule type" value="Genomic_DNA"/>
</dbReference>
<evidence type="ECO:0000259" key="2">
    <source>
        <dbReference type="Pfam" id="PF01208"/>
    </source>
</evidence>
<keyword evidence="5" id="KW-1185">Reference proteome</keyword>
<feature type="domain" description="Thioredoxin-like fold" evidence="3">
    <location>
        <begin position="371"/>
        <end position="441"/>
    </location>
</feature>
<feature type="domain" description="Uroporphyrinogen decarboxylase (URO-D)" evidence="2">
    <location>
        <begin position="5"/>
        <end position="331"/>
    </location>
</feature>
<sequence>MKGFELIKKAMRLQEVERIPWVPFVGSHAGELLGLTATEYLQSTDKIVEGVNKAIELYNPDGIPVAFDLQIEAEALGCQLAWAKDNPPAVISHPLTEGIAIDDLKVPCACKGRISMVLEATRRLREQHPDLALYGLITGPFTLALHLLGTDIFMQMMMEPDKVHKLMRFTTNVAKMMASKYIESGADIIAVVDPMTSQIDPLSFETFVTPCVTEIFDMVREAEALSSFFVCGNAKQNIEVMCQTKPDNISIDENIPLDYVRDVALRHNVSFGGNIKLTVVLLMGDEEASRRDALECMDIGGKKGFILAPGCDLAMATPKENLMAVAELVHDELLQGELRASEANVGNIELMDLSNHWDNNRVVIDIITLDSSSCAPCQYMVNAVSRAADDFGDKVVYQEHRIKEVEGVRMMATLGVQNLPTIVIDGNIDFVSQIPPIQDIKDRIAACLAAKQQ</sequence>
<dbReference type="GO" id="GO:0004853">
    <property type="term" value="F:uroporphyrinogen decarboxylase activity"/>
    <property type="evidence" value="ECO:0007669"/>
    <property type="project" value="InterPro"/>
</dbReference>
<accession>A0A941F4J9</accession>
<name>A0A941F4J9_9BACT</name>
<dbReference type="GO" id="GO:0006779">
    <property type="term" value="P:porphyrin-containing compound biosynthetic process"/>
    <property type="evidence" value="ECO:0007669"/>
    <property type="project" value="InterPro"/>
</dbReference>
<comment type="caution">
    <text evidence="4">The sequence shown here is derived from an EMBL/GenBank/DDBJ whole genome shotgun (WGS) entry which is preliminary data.</text>
</comment>
<evidence type="ECO:0000313" key="4">
    <source>
        <dbReference type="EMBL" id="MBR8536681.1"/>
    </source>
</evidence>
<feature type="transmembrane region" description="Helical" evidence="1">
    <location>
        <begin position="131"/>
        <end position="149"/>
    </location>
</feature>
<proteinExistence type="predicted"/>
<dbReference type="Gene3D" id="3.40.30.10">
    <property type="entry name" value="Glutaredoxin"/>
    <property type="match status" value="1"/>
</dbReference>
<dbReference type="PANTHER" id="PTHR47099">
    <property type="entry name" value="METHYLCOBAMIDE:COM METHYLTRANSFERASE MTBA"/>
    <property type="match status" value="1"/>
</dbReference>
<organism evidence="4 5">
    <name type="scientific">Carboxylicivirga sediminis</name>
    <dbReference type="NCBI Taxonomy" id="2006564"/>
    <lineage>
        <taxon>Bacteria</taxon>
        <taxon>Pseudomonadati</taxon>
        <taxon>Bacteroidota</taxon>
        <taxon>Bacteroidia</taxon>
        <taxon>Marinilabiliales</taxon>
        <taxon>Marinilabiliaceae</taxon>
        <taxon>Carboxylicivirga</taxon>
    </lineage>
</organism>
<dbReference type="RefSeq" id="WP_212191708.1">
    <property type="nucleotide sequence ID" value="NZ_JAGTAR010000021.1"/>
</dbReference>
<evidence type="ECO:0000259" key="3">
    <source>
        <dbReference type="Pfam" id="PF13192"/>
    </source>
</evidence>
<dbReference type="InterPro" id="IPR038071">
    <property type="entry name" value="UROD/MetE-like_sf"/>
</dbReference>
<dbReference type="InterPro" id="IPR012336">
    <property type="entry name" value="Thioredoxin-like_fold"/>
</dbReference>